<feature type="domain" description="Gp5/Type VI secretion system Vgr C-terminal trimerisation" evidence="3">
    <location>
        <begin position="102"/>
        <end position="182"/>
    </location>
</feature>
<dbReference type="PANTHER" id="PTHR32305">
    <property type="match status" value="1"/>
</dbReference>
<organism evidence="4 5">
    <name type="scientific">Afifella marina DSM 2698</name>
    <dbReference type="NCBI Taxonomy" id="1120955"/>
    <lineage>
        <taxon>Bacteria</taxon>
        <taxon>Pseudomonadati</taxon>
        <taxon>Pseudomonadota</taxon>
        <taxon>Alphaproteobacteria</taxon>
        <taxon>Hyphomicrobiales</taxon>
        <taxon>Afifellaceae</taxon>
        <taxon>Afifella</taxon>
    </lineage>
</organism>
<dbReference type="Pfam" id="PF22178">
    <property type="entry name" value="Gp5_trimer_C"/>
    <property type="match status" value="1"/>
</dbReference>
<name>A0A1G5PCP2_AFIMA</name>
<sequence length="326" mass="35916">GAQVGIVAGPEGEEIHCDQYGRVKLWFPWDRRAKKDGSDTCWVRVSQSWAGGTWGGQIIPRIGMEAMVSYIDGDPDRPLITGLVPNPRQKVPYELPTNKTRSVFKSNTHKGAGFNELSFEDENNLEEVFVHAQRDMNVRVLRNRSDLVHRNQSARILGEKFERVDESSRMEVRGNLDISVGDEGNFMGASTFLQAGNTFRLHPETYEASRKDWGEASGAVRVQAQGDLTLVSGNYLGMNATEIADITSTGHVSVTAGRWLSMESQRLMSIQSGSAMRIRAMDSIRLVNAAGGIIIDKDGNITLYGKSLKVETSGPIAMTGVRIDLN</sequence>
<evidence type="ECO:0000313" key="4">
    <source>
        <dbReference type="EMBL" id="SCZ46851.1"/>
    </source>
</evidence>
<dbReference type="InterPro" id="IPR006533">
    <property type="entry name" value="T6SS_Vgr_RhsGE"/>
</dbReference>
<dbReference type="InterPro" id="IPR050708">
    <property type="entry name" value="T6SS_VgrG/RHS"/>
</dbReference>
<dbReference type="AlphaFoldDB" id="A0A1G5PCP2"/>
<dbReference type="InterPro" id="IPR006531">
    <property type="entry name" value="Gp5/Vgr_OB"/>
</dbReference>
<evidence type="ECO:0000259" key="2">
    <source>
        <dbReference type="Pfam" id="PF04717"/>
    </source>
</evidence>
<dbReference type="NCBIfam" id="TIGR01646">
    <property type="entry name" value="vgr_GE"/>
    <property type="match status" value="1"/>
</dbReference>
<dbReference type="InterPro" id="IPR037026">
    <property type="entry name" value="Vgr_OB-fold_dom_sf"/>
</dbReference>
<comment type="similarity">
    <text evidence="1">Belongs to the VgrG protein family.</text>
</comment>
<reference evidence="4 5" key="1">
    <citation type="submission" date="2016-10" db="EMBL/GenBank/DDBJ databases">
        <authorList>
            <person name="de Groot N.N."/>
        </authorList>
    </citation>
    <scope>NUCLEOTIDE SEQUENCE [LARGE SCALE GENOMIC DNA]</scope>
    <source>
        <strain evidence="4 5">DSM 2698</strain>
    </source>
</reference>
<proteinExistence type="inferred from homology"/>
<protein>
    <submittedName>
        <fullName evidence="4">Rhs element Vgr protein</fullName>
    </submittedName>
</protein>
<accession>A0A1G5PCP2</accession>
<gene>
    <name evidence="4" type="ORF">SAMN03080610_03742</name>
</gene>
<dbReference type="EMBL" id="FMVW01000024">
    <property type="protein sequence ID" value="SCZ46851.1"/>
    <property type="molecule type" value="Genomic_DNA"/>
</dbReference>
<evidence type="ECO:0000313" key="5">
    <source>
        <dbReference type="Proteomes" id="UP000199347"/>
    </source>
</evidence>
<dbReference type="NCBIfam" id="TIGR03361">
    <property type="entry name" value="VI_Rhs_Vgr"/>
    <property type="match status" value="1"/>
</dbReference>
<dbReference type="SUPFAM" id="SSF69349">
    <property type="entry name" value="Phage fibre proteins"/>
    <property type="match status" value="1"/>
</dbReference>
<dbReference type="InterPro" id="IPR054030">
    <property type="entry name" value="Gp5_Vgr_C"/>
</dbReference>
<dbReference type="RefSeq" id="WP_139163782.1">
    <property type="nucleotide sequence ID" value="NZ_FMVW01000024.1"/>
</dbReference>
<dbReference type="Gene3D" id="2.40.50.230">
    <property type="entry name" value="Gp5 N-terminal domain"/>
    <property type="match status" value="1"/>
</dbReference>
<evidence type="ECO:0000259" key="3">
    <source>
        <dbReference type="Pfam" id="PF22178"/>
    </source>
</evidence>
<dbReference type="Pfam" id="PF04717">
    <property type="entry name" value="Phage_base_V"/>
    <property type="match status" value="1"/>
</dbReference>
<dbReference type="Proteomes" id="UP000199347">
    <property type="component" value="Unassembled WGS sequence"/>
</dbReference>
<keyword evidence="5" id="KW-1185">Reference proteome</keyword>
<dbReference type="InterPro" id="IPR017847">
    <property type="entry name" value="T6SS_RhsGE_Vgr_subset"/>
</dbReference>
<dbReference type="STRING" id="1120955.SAMN03080610_03742"/>
<feature type="domain" description="Gp5/Type VI secretion system Vgr protein OB-fold" evidence="2">
    <location>
        <begin position="18"/>
        <end position="83"/>
    </location>
</feature>
<dbReference type="PANTHER" id="PTHR32305:SF11">
    <property type="entry name" value="TYPE VI SECRETION SYSTEM SPIKE PROTEIN VGRG3"/>
    <property type="match status" value="1"/>
</dbReference>
<evidence type="ECO:0000256" key="1">
    <source>
        <dbReference type="ARBA" id="ARBA00005558"/>
    </source>
</evidence>
<feature type="non-terminal residue" evidence="4">
    <location>
        <position position="1"/>
    </location>
</feature>
<dbReference type="SUPFAM" id="SSF69255">
    <property type="entry name" value="gp5 N-terminal domain-like"/>
    <property type="match status" value="1"/>
</dbReference>